<name>A0A1J1H0R0_PLARL</name>
<dbReference type="InterPro" id="IPR014729">
    <property type="entry name" value="Rossmann-like_a/b/a_fold"/>
</dbReference>
<evidence type="ECO:0000313" key="4">
    <source>
        <dbReference type="Proteomes" id="UP000220158"/>
    </source>
</evidence>
<proteinExistence type="predicted"/>
<keyword evidence="4" id="KW-1185">Reference proteome</keyword>
<gene>
    <name evidence="3" type="primary">PPAT</name>
    <name evidence="3" type="ORF">PRELSG_0102600</name>
</gene>
<evidence type="ECO:0000256" key="2">
    <source>
        <dbReference type="SAM" id="Phobius"/>
    </source>
</evidence>
<dbReference type="RefSeq" id="XP_028531391.1">
    <property type="nucleotide sequence ID" value="XM_028678211.1"/>
</dbReference>
<keyword evidence="3" id="KW-0548">Nucleotidyltransferase</keyword>
<organism evidence="3 4">
    <name type="scientific">Plasmodium relictum</name>
    <dbReference type="NCBI Taxonomy" id="85471"/>
    <lineage>
        <taxon>Eukaryota</taxon>
        <taxon>Sar</taxon>
        <taxon>Alveolata</taxon>
        <taxon>Apicomplexa</taxon>
        <taxon>Aconoidasida</taxon>
        <taxon>Haemosporida</taxon>
        <taxon>Plasmodiidae</taxon>
        <taxon>Plasmodium</taxon>
        <taxon>Plasmodium (Haemamoeba)</taxon>
    </lineage>
</organism>
<protein>
    <submittedName>
        <fullName evidence="3">Phosphopantetheine adenylyltransferase, putative</fullName>
        <ecNumber evidence="3">2.7.7.3</ecNumber>
    </submittedName>
</protein>
<dbReference type="SUPFAM" id="SSF52374">
    <property type="entry name" value="Nucleotidylyl transferase"/>
    <property type="match status" value="1"/>
</dbReference>
<sequence>MAKLLSYENAFLIFEDYNMVTYTRKRGRNIFLNEKKNLNNFNINNYLSKNLQKYNFSLARYNVSVKVNKENNFFVKLENSINWLIKYIIKLKKHVVNIYLFIKFISLKCILKMSTYYYLKYIVEKVYEHKLDKLVRVVLPIYDLHGLYSFIYYEKFCFMNYYKDILPKYDLNELKRYCCSFIISNNHNQNVTLPYRRIYDIDIIKMFKKKRKNKERRKEIKESNVKSDSVLKLEINNTKKKVQFFIKKKRILKRIKIQKYKIKRTINKNLKKNDIGLFAGTFDKIHFGHILLLFYSILLTKKFLYIGLYNNKNLCNKKYSEEIDDFNLRIYNISNILFLIRNVYHIHFYFKNFEHMNPFIKIKNSHKIIYEIITNETSELSVEYEKKKYQKYLNDFHSDKQNSIKKCNTLKKYFSLINNRIDLLYQSKFSDKKNSLLVNKIKSKISKYLYFHINSNKKNKKQNNRDQKIIIVLKKIHDPFSFAIDINDMFCLTISKESETNGYNIVNKRKWIFKKIKKKNNRIFMNYSNNDNDGNNEKYLSRNEKTRLNIFDTIDLGDGDKLNSTLIRKENSFLRKTKFAKILKYFIDACLFFDIEYFLIQMYINHFLYKKGKISFKKLYINKVKNYFCKNKYQKSEKSKKEEKNQKKKENKDKYIANDFFRHLFVLSSFFVNHYIDESRIHKIQLFMKISLSLSFFFYNNIILLVIRRREEFVNKSYIQKNDIEKKVSMFDNNNEHILRRYISDIDETFLVKILNQVLIFTILFLSISILCKIFHFDSLGKKKKKKEKQKQIEKEKENENEKLCNKKFIKTKELIKVTNLCGHDKYHINETEDKFFCNSKKPLLNETNKSYCQKIEEKKEYNNLNYQSFLNILNNSPNKWKCINFTNVIYKNKGKNEFFFLNRFSPLFFFNYVKSKRLYSHNYIVTPYIFCNYKLMSSLENSIFNYHNFRIYDRKKKHSSNYKYSNDITDMNDKEKFNNKDIQDKNDILNKNGAQNFNLLLTEKMKRNIINNFYEIKIKYKKNIFNSNNKITVSDIKNYVKGSKSNNYYKKRLETLIKININNDDEILFIRKILIYKFLDNYFISFFCFYFLNYLMNNKYEKSQSLYKTNLDDFLYIFLVHFEKQIEIFINSHIKKRWKLIKRKNDSFNLYNKYVTKFSIIHRFLITNISPLNNYNIDFEKKYYFKKKKNNFVNTPFHIKLENFNNLNVFSFYNIIFQNILKYENYYYPYFSSLNYFHLD</sequence>
<dbReference type="EMBL" id="LN835296">
    <property type="protein sequence ID" value="CRG98381.1"/>
    <property type="molecule type" value="Genomic_DNA"/>
</dbReference>
<feature type="coiled-coil region" evidence="1">
    <location>
        <begin position="630"/>
        <end position="658"/>
    </location>
</feature>
<keyword evidence="3" id="KW-0808">Transferase</keyword>
<feature type="transmembrane region" description="Helical" evidence="2">
    <location>
        <begin position="290"/>
        <end position="310"/>
    </location>
</feature>
<feature type="transmembrane region" description="Helical" evidence="2">
    <location>
        <begin position="688"/>
        <end position="707"/>
    </location>
</feature>
<dbReference type="AlphaFoldDB" id="A0A1J1H0R0"/>
<evidence type="ECO:0000256" key="1">
    <source>
        <dbReference type="SAM" id="Coils"/>
    </source>
</evidence>
<keyword evidence="2" id="KW-0472">Membrane</keyword>
<dbReference type="OrthoDB" id="330671at2759"/>
<accession>A0A1J1H0R0</accession>
<keyword evidence="1" id="KW-0175">Coiled coil</keyword>
<dbReference type="Proteomes" id="UP000220158">
    <property type="component" value="Chromosome 1"/>
</dbReference>
<keyword evidence="2" id="KW-0812">Transmembrane</keyword>
<dbReference type="GO" id="GO:0004595">
    <property type="term" value="F:pantetheine-phosphate adenylyltransferase activity"/>
    <property type="evidence" value="ECO:0007669"/>
    <property type="project" value="UniProtKB-EC"/>
</dbReference>
<dbReference type="EC" id="2.7.7.3" evidence="3"/>
<dbReference type="VEuPathDB" id="PlasmoDB:PRELSG_0102600"/>
<keyword evidence="2" id="KW-1133">Transmembrane helix</keyword>
<evidence type="ECO:0000313" key="3">
    <source>
        <dbReference type="EMBL" id="CRG98381.1"/>
    </source>
</evidence>
<feature type="transmembrane region" description="Helical" evidence="2">
    <location>
        <begin position="754"/>
        <end position="777"/>
    </location>
</feature>
<dbReference type="Gene3D" id="3.40.50.620">
    <property type="entry name" value="HUPs"/>
    <property type="match status" value="1"/>
</dbReference>
<reference evidence="3 4" key="1">
    <citation type="submission" date="2015-04" db="EMBL/GenBank/DDBJ databases">
        <authorList>
            <consortium name="Pathogen Informatics"/>
        </authorList>
    </citation>
    <scope>NUCLEOTIDE SEQUENCE [LARGE SCALE GENOMIC DNA]</scope>
    <source>
        <strain evidence="3 4">SGS1</strain>
    </source>
</reference>
<dbReference type="KEGG" id="prel:PRELSG_0102600"/>
<feature type="transmembrane region" description="Helical" evidence="2">
    <location>
        <begin position="585"/>
        <end position="604"/>
    </location>
</feature>
<dbReference type="GeneID" id="39734276"/>